<dbReference type="EMBL" id="LR215974">
    <property type="protein sequence ID" value="VFB03516.1"/>
    <property type="molecule type" value="Genomic_DNA"/>
</dbReference>
<proteinExistence type="predicted"/>
<evidence type="ECO:0000313" key="3">
    <source>
        <dbReference type="EMBL" id="VFB03516.1"/>
    </source>
</evidence>
<dbReference type="Proteomes" id="UP000290013">
    <property type="component" value="Chromosome"/>
</dbReference>
<evidence type="ECO:0000256" key="1">
    <source>
        <dbReference type="SAM" id="MobiDB-lite"/>
    </source>
</evidence>
<dbReference type="Pfam" id="PF10988">
    <property type="entry name" value="DUF2807"/>
    <property type="match status" value="1"/>
</dbReference>
<dbReference type="PROSITE" id="PS51257">
    <property type="entry name" value="PROKAR_LIPOPROTEIN"/>
    <property type="match status" value="1"/>
</dbReference>
<dbReference type="AlphaFoldDB" id="A0A4U8WD65"/>
<feature type="region of interest" description="Disordered" evidence="1">
    <location>
        <begin position="237"/>
        <end position="269"/>
    </location>
</feature>
<organism evidence="3 4">
    <name type="scientific">Chryseobacterium taihuense</name>
    <dbReference type="NCBI Taxonomy" id="1141221"/>
    <lineage>
        <taxon>Bacteria</taxon>
        <taxon>Pseudomonadati</taxon>
        <taxon>Bacteroidota</taxon>
        <taxon>Flavobacteriia</taxon>
        <taxon>Flavobacteriales</taxon>
        <taxon>Weeksellaceae</taxon>
        <taxon>Chryseobacterium group</taxon>
        <taxon>Chryseobacterium</taxon>
    </lineage>
</organism>
<dbReference type="RefSeq" id="WP_130914110.1">
    <property type="nucleotide sequence ID" value="NZ_LR215974.1"/>
</dbReference>
<dbReference type="InterPro" id="IPR021255">
    <property type="entry name" value="DUF2807"/>
</dbReference>
<gene>
    <name evidence="3" type="ORF">NCTC12078_01531</name>
</gene>
<name>A0A4U8WD65_9FLAO</name>
<evidence type="ECO:0000259" key="2">
    <source>
        <dbReference type="Pfam" id="PF10988"/>
    </source>
</evidence>
<sequence length="269" mass="28384">MKSSTILIFSGVFLLASCNKNDKREQKNEWLPDVNNSDHGPVKQKEFTGDFDKVEVSQAIEAEIIKSDIEKVIISAPENIIDEVLVENNGGELHIHYKRGFRVINSTKVKAKIYAKDFTKLAANSAAVIVVKDEFTQDKTDLEISSSGEISGKLEANEFTIDAESSGSFTGKIWAINLSVEASSGGTVEVSGKAKNADLKASSGSDIAAKGMTADFVKAESSSGAGIEVGVASKFEGHASSGGSVNGIKKGNVTTVSKEESSGGSVSLQ</sequence>
<feature type="domain" description="Putative auto-transporter adhesin head GIN" evidence="2">
    <location>
        <begin position="50"/>
        <end position="170"/>
    </location>
</feature>
<dbReference type="Gene3D" id="2.160.20.120">
    <property type="match status" value="1"/>
</dbReference>
<dbReference type="KEGG" id="ctai:NCTC12078_01531"/>
<evidence type="ECO:0000313" key="4">
    <source>
        <dbReference type="Proteomes" id="UP000290013"/>
    </source>
</evidence>
<protein>
    <submittedName>
        <fullName evidence="3">Protein of uncharacterized function (DUF2807)</fullName>
    </submittedName>
</protein>
<accession>A0A4U8WD65</accession>
<reference evidence="3 4" key="1">
    <citation type="submission" date="2019-02" db="EMBL/GenBank/DDBJ databases">
        <authorList>
            <consortium name="Pathogen Informatics"/>
        </authorList>
    </citation>
    <scope>NUCLEOTIDE SEQUENCE [LARGE SCALE GENOMIC DNA]</scope>
    <source>
        <strain evidence="3 4">3012STDY6944375</strain>
    </source>
</reference>